<feature type="compositionally biased region" description="Polar residues" evidence="2">
    <location>
        <begin position="134"/>
        <end position="160"/>
    </location>
</feature>
<keyword evidence="3" id="KW-1133">Transmembrane helix</keyword>
<sequence length="262" mass="28672">MCKLPVITAPFMSKKPNEEPNAGNEKKAQQSVDRNNEKTQQEEEKRVSGSSNAARNVIPQPKQLQRQQLPESQQGGSASAAPETLANKAASQPPMHRLSPGTSQPSTSNTQLGAGINQQQLPSSPSNARIDGTQHPQTSLSNTRPDGSTSARIGAANQQILPPLRPATPKTAMERTRNQVNEVTGVMRGNLDALIERGDKLTTLDARADNLALNSERFNHTTKQLKQKCWWKSMQYTLCITLLILFVTTIIVLLVCHYTGLF</sequence>
<dbReference type="PRINTS" id="PR00219">
    <property type="entry name" value="SYNAPTOBREVN"/>
</dbReference>
<keyword evidence="3" id="KW-0812">Transmembrane</keyword>
<dbReference type="GO" id="GO:0016020">
    <property type="term" value="C:membrane"/>
    <property type="evidence" value="ECO:0007669"/>
    <property type="project" value="InterPro"/>
</dbReference>
<name>A0A1W0WFI8_HYPEX</name>
<protein>
    <recommendedName>
        <fullName evidence="4">V-SNARE coiled-coil homology domain-containing protein</fullName>
    </recommendedName>
</protein>
<dbReference type="EMBL" id="MTYJ01000113">
    <property type="protein sequence ID" value="OQV13980.1"/>
    <property type="molecule type" value="Genomic_DNA"/>
</dbReference>
<dbReference type="PANTHER" id="PTHR45701">
    <property type="entry name" value="SYNAPTOBREVIN FAMILY MEMBER"/>
    <property type="match status" value="1"/>
</dbReference>
<organism evidence="5 6">
    <name type="scientific">Hypsibius exemplaris</name>
    <name type="common">Freshwater tardigrade</name>
    <dbReference type="NCBI Taxonomy" id="2072580"/>
    <lineage>
        <taxon>Eukaryota</taxon>
        <taxon>Metazoa</taxon>
        <taxon>Ecdysozoa</taxon>
        <taxon>Tardigrada</taxon>
        <taxon>Eutardigrada</taxon>
        <taxon>Parachela</taxon>
        <taxon>Hypsibioidea</taxon>
        <taxon>Hypsibiidae</taxon>
        <taxon>Hypsibius</taxon>
    </lineage>
</organism>
<evidence type="ECO:0000256" key="1">
    <source>
        <dbReference type="PROSITE-ProRule" id="PRU00290"/>
    </source>
</evidence>
<feature type="domain" description="V-SNARE coiled-coil homology" evidence="4">
    <location>
        <begin position="172"/>
        <end position="232"/>
    </location>
</feature>
<comment type="caution">
    <text evidence="5">The sequence shown here is derived from an EMBL/GenBank/DDBJ whole genome shotgun (WGS) entry which is preliminary data.</text>
</comment>
<dbReference type="PROSITE" id="PS50892">
    <property type="entry name" value="V_SNARE"/>
    <property type="match status" value="1"/>
</dbReference>
<keyword evidence="3" id="KW-0472">Membrane</keyword>
<proteinExistence type="predicted"/>
<accession>A0A1W0WFI8</accession>
<dbReference type="InterPro" id="IPR016444">
    <property type="entry name" value="Synaptobrevin/VAMP"/>
</dbReference>
<dbReference type="AlphaFoldDB" id="A0A1W0WFI8"/>
<dbReference type="SUPFAM" id="SSF58038">
    <property type="entry name" value="SNARE fusion complex"/>
    <property type="match status" value="1"/>
</dbReference>
<feature type="compositionally biased region" description="Polar residues" evidence="2">
    <location>
        <begin position="100"/>
        <end position="127"/>
    </location>
</feature>
<dbReference type="GO" id="GO:0016192">
    <property type="term" value="P:vesicle-mediated transport"/>
    <property type="evidence" value="ECO:0007669"/>
    <property type="project" value="InterPro"/>
</dbReference>
<dbReference type="Pfam" id="PF00957">
    <property type="entry name" value="Synaptobrevin"/>
    <property type="match status" value="1"/>
</dbReference>
<evidence type="ECO:0000313" key="5">
    <source>
        <dbReference type="EMBL" id="OQV13980.1"/>
    </source>
</evidence>
<dbReference type="InterPro" id="IPR001388">
    <property type="entry name" value="Synaptobrevin-like"/>
</dbReference>
<dbReference type="Gene3D" id="1.20.5.110">
    <property type="match status" value="1"/>
</dbReference>
<feature type="compositionally biased region" description="Low complexity" evidence="2">
    <location>
        <begin position="59"/>
        <end position="74"/>
    </location>
</feature>
<evidence type="ECO:0000256" key="3">
    <source>
        <dbReference type="SAM" id="Phobius"/>
    </source>
</evidence>
<keyword evidence="6" id="KW-1185">Reference proteome</keyword>
<gene>
    <name evidence="5" type="ORF">BV898_11861</name>
</gene>
<evidence type="ECO:0000256" key="2">
    <source>
        <dbReference type="SAM" id="MobiDB-lite"/>
    </source>
</evidence>
<evidence type="ECO:0000259" key="4">
    <source>
        <dbReference type="PROSITE" id="PS50892"/>
    </source>
</evidence>
<dbReference type="OrthoDB" id="10042941at2759"/>
<reference evidence="6" key="1">
    <citation type="submission" date="2017-01" db="EMBL/GenBank/DDBJ databases">
        <title>Comparative genomics of anhydrobiosis in the tardigrade Hypsibius dujardini.</title>
        <authorList>
            <person name="Yoshida Y."/>
            <person name="Koutsovoulos G."/>
            <person name="Laetsch D."/>
            <person name="Stevens L."/>
            <person name="Kumar S."/>
            <person name="Horikawa D."/>
            <person name="Ishino K."/>
            <person name="Komine S."/>
            <person name="Tomita M."/>
            <person name="Blaxter M."/>
            <person name="Arakawa K."/>
        </authorList>
    </citation>
    <scope>NUCLEOTIDE SEQUENCE [LARGE SCALE GENOMIC DNA]</scope>
    <source>
        <strain evidence="6">Z151</strain>
    </source>
</reference>
<evidence type="ECO:0000313" key="6">
    <source>
        <dbReference type="Proteomes" id="UP000192578"/>
    </source>
</evidence>
<keyword evidence="1" id="KW-0175">Coiled coil</keyword>
<feature type="region of interest" description="Disordered" evidence="2">
    <location>
        <begin position="1"/>
        <end position="173"/>
    </location>
</feature>
<dbReference type="InterPro" id="IPR042855">
    <property type="entry name" value="V_SNARE_CC"/>
</dbReference>
<dbReference type="Proteomes" id="UP000192578">
    <property type="component" value="Unassembled WGS sequence"/>
</dbReference>
<feature type="compositionally biased region" description="Basic and acidic residues" evidence="2">
    <location>
        <begin position="24"/>
        <end position="47"/>
    </location>
</feature>
<feature type="transmembrane region" description="Helical" evidence="3">
    <location>
        <begin position="236"/>
        <end position="260"/>
    </location>
</feature>